<accession>A0A512AS31</accession>
<evidence type="ECO:0000313" key="1">
    <source>
        <dbReference type="EMBL" id="GEO02512.1"/>
    </source>
</evidence>
<reference evidence="1 2" key="1">
    <citation type="submission" date="2019-07" db="EMBL/GenBank/DDBJ databases">
        <title>Whole genome shotgun sequence of Adhaeribacter aerolatus NBRC 106133.</title>
        <authorList>
            <person name="Hosoyama A."/>
            <person name="Uohara A."/>
            <person name="Ohji S."/>
            <person name="Ichikawa N."/>
        </authorList>
    </citation>
    <scope>NUCLEOTIDE SEQUENCE [LARGE SCALE GENOMIC DNA]</scope>
    <source>
        <strain evidence="1 2">NBRC 106133</strain>
    </source>
</reference>
<sequence>MAKSSPGIIICADGKNDIAAMLEANNYPYKTYADPLAAVQAAKKGSGILFLAGGYPAKKLSLPEQVWEIAARKKLRLYIEYPAVAKQLPVADSVLQTQLERGIITTSKMKGADSLDLIGIHNSSVIKAKSSQALLMVGKVAGFDVAQYGIADVKTYPLLFQHKYSLVATTKLSNSITGRFGPVDHLRPVWEHIFSWLDPSVQWQFKNWPLQVAPMFKTNEQLPANSTQQAMKKGVDWFYNGRFFVHPTWEALFLQRQGDGLDVAGPPLDLSLPVGDGSLGVLEGHLSRIQADGSQIYRYWMRADCNAEVAFALTTVKDPARQNNQVAANLLDYIFKHSNLRAGSRNDKSSVAYGLVGWSTTHPHVYYGDDNARVILGAMGAAAGLQDNRWNRYIAEAILANFRTTGKTGFRGPRLEDDKIVKQGLKALQEGQIINPHPHFEAWMWACYLWLYDKTGYKPLLDQAKKAIAITMEIYPDWKWTNGIQQERARMILPLAWLVRVEDTPQHRQWLATVADRLLQNLDASGAIREELGAAGAGQYGATKSNADYGKHEAPLIAKNGDEVADMLYTTNFAFFALNEAAAATNDKKYRDAVAKIADFLVRIQVQSKTHPDLDGAWFRAFDYKRWEYWASNADAGWGAWGTLTGWTQSWIVSTLAMKDQQKSLWEITKNSDIKQEALPAIQLMLKDPLPLKSSTNTPKS</sequence>
<keyword evidence="2" id="KW-1185">Reference proteome</keyword>
<dbReference type="GO" id="GO:0005975">
    <property type="term" value="P:carbohydrate metabolic process"/>
    <property type="evidence" value="ECO:0007669"/>
    <property type="project" value="InterPro"/>
</dbReference>
<dbReference type="InterPro" id="IPR008928">
    <property type="entry name" value="6-hairpin_glycosidase_sf"/>
</dbReference>
<gene>
    <name evidence="1" type="ORF">AAE02nite_01760</name>
</gene>
<dbReference type="EMBL" id="BJYS01000001">
    <property type="protein sequence ID" value="GEO02512.1"/>
    <property type="molecule type" value="Genomic_DNA"/>
</dbReference>
<organism evidence="1 2">
    <name type="scientific">Adhaeribacter aerolatus</name>
    <dbReference type="NCBI Taxonomy" id="670289"/>
    <lineage>
        <taxon>Bacteria</taxon>
        <taxon>Pseudomonadati</taxon>
        <taxon>Bacteroidota</taxon>
        <taxon>Cytophagia</taxon>
        <taxon>Cytophagales</taxon>
        <taxon>Hymenobacteraceae</taxon>
        <taxon>Adhaeribacter</taxon>
    </lineage>
</organism>
<evidence type="ECO:0000313" key="2">
    <source>
        <dbReference type="Proteomes" id="UP000321532"/>
    </source>
</evidence>
<protein>
    <submittedName>
        <fullName evidence="1">Uncharacterized protein</fullName>
    </submittedName>
</protein>
<comment type="caution">
    <text evidence="1">The sequence shown here is derived from an EMBL/GenBank/DDBJ whole genome shotgun (WGS) entry which is preliminary data.</text>
</comment>
<dbReference type="SUPFAM" id="SSF48208">
    <property type="entry name" value="Six-hairpin glycosidases"/>
    <property type="match status" value="1"/>
</dbReference>
<dbReference type="Proteomes" id="UP000321532">
    <property type="component" value="Unassembled WGS sequence"/>
</dbReference>
<proteinExistence type="predicted"/>
<dbReference type="AlphaFoldDB" id="A0A512AS31"/>
<name>A0A512AS31_9BACT</name>